<evidence type="ECO:0008006" key="3">
    <source>
        <dbReference type="Google" id="ProtNLM"/>
    </source>
</evidence>
<protein>
    <recommendedName>
        <fullName evidence="3">Peptidase A2 domain-containing protein</fullName>
    </recommendedName>
</protein>
<dbReference type="InterPro" id="IPR021109">
    <property type="entry name" value="Peptidase_aspartic_dom_sf"/>
</dbReference>
<dbReference type="CDD" id="cd00303">
    <property type="entry name" value="retropepsin_like"/>
    <property type="match status" value="1"/>
</dbReference>
<dbReference type="AlphaFoldDB" id="A0A0L0VT20"/>
<dbReference type="SUPFAM" id="SSF50630">
    <property type="entry name" value="Acid proteases"/>
    <property type="match status" value="1"/>
</dbReference>
<evidence type="ECO:0000313" key="2">
    <source>
        <dbReference type="Proteomes" id="UP000054564"/>
    </source>
</evidence>
<dbReference type="EMBL" id="AJIL01000023">
    <property type="protein sequence ID" value="KNF02424.1"/>
    <property type="molecule type" value="Genomic_DNA"/>
</dbReference>
<dbReference type="Proteomes" id="UP000054564">
    <property type="component" value="Unassembled WGS sequence"/>
</dbReference>
<proteinExistence type="predicted"/>
<accession>A0A0L0VT20</accession>
<evidence type="ECO:0000313" key="1">
    <source>
        <dbReference type="EMBL" id="KNF02424.1"/>
    </source>
</evidence>
<keyword evidence="2" id="KW-1185">Reference proteome</keyword>
<gene>
    <name evidence="1" type="ORF">PSTG_04330</name>
</gene>
<reference evidence="2" key="1">
    <citation type="submission" date="2014-03" db="EMBL/GenBank/DDBJ databases">
        <title>The Genome Sequence of Puccinia striiformis f. sp. tritici PST-78.</title>
        <authorList>
            <consortium name="The Broad Institute Genome Sequencing Platform"/>
            <person name="Cuomo C."/>
            <person name="Hulbert S."/>
            <person name="Chen X."/>
            <person name="Walker B."/>
            <person name="Young S.K."/>
            <person name="Zeng Q."/>
            <person name="Gargeya S."/>
            <person name="Fitzgerald M."/>
            <person name="Haas B."/>
            <person name="Abouelleil A."/>
            <person name="Alvarado L."/>
            <person name="Arachchi H.M."/>
            <person name="Berlin A.M."/>
            <person name="Chapman S.B."/>
            <person name="Goldberg J."/>
            <person name="Griggs A."/>
            <person name="Gujja S."/>
            <person name="Hansen M."/>
            <person name="Howarth C."/>
            <person name="Imamovic A."/>
            <person name="Larimer J."/>
            <person name="McCowan C."/>
            <person name="Montmayeur A."/>
            <person name="Murphy C."/>
            <person name="Neiman D."/>
            <person name="Pearson M."/>
            <person name="Priest M."/>
            <person name="Roberts A."/>
            <person name="Saif S."/>
            <person name="Shea T."/>
            <person name="Sisk P."/>
            <person name="Sykes S."/>
            <person name="Wortman J."/>
            <person name="Nusbaum C."/>
            <person name="Birren B."/>
        </authorList>
    </citation>
    <scope>NUCLEOTIDE SEQUENCE [LARGE SCALE GENOMIC DNA]</scope>
    <source>
        <strain evidence="2">race PST-78</strain>
    </source>
</reference>
<sequence>MPAPNPPRIIVKFQVKNNPLKALIDTGSELNLISERAVAVNGLIKSLSDKPIRIQLALQSKSNSPILLQHFTTATLTDPHSCTVFDDVRFTIGPIAGDYDVILGTPFLTTFDRWMHFQPRIPTVQWKQHFSRTSPMSFRLTSQRYRMDLMTLVTSPTFTSLKRHSRRHLWSGTALFLPTLTQ</sequence>
<comment type="caution">
    <text evidence="1">The sequence shown here is derived from an EMBL/GenBank/DDBJ whole genome shotgun (WGS) entry which is preliminary data.</text>
</comment>
<organism evidence="1 2">
    <name type="scientific">Puccinia striiformis f. sp. tritici PST-78</name>
    <dbReference type="NCBI Taxonomy" id="1165861"/>
    <lineage>
        <taxon>Eukaryota</taxon>
        <taxon>Fungi</taxon>
        <taxon>Dikarya</taxon>
        <taxon>Basidiomycota</taxon>
        <taxon>Pucciniomycotina</taxon>
        <taxon>Pucciniomycetes</taxon>
        <taxon>Pucciniales</taxon>
        <taxon>Pucciniaceae</taxon>
        <taxon>Puccinia</taxon>
    </lineage>
</organism>
<dbReference type="Pfam" id="PF13650">
    <property type="entry name" value="Asp_protease_2"/>
    <property type="match status" value="1"/>
</dbReference>
<dbReference type="Gene3D" id="2.40.70.10">
    <property type="entry name" value="Acid Proteases"/>
    <property type="match status" value="1"/>
</dbReference>
<name>A0A0L0VT20_9BASI</name>